<comment type="caution">
    <text evidence="7">The sequence shown here is derived from an EMBL/GenBank/DDBJ whole genome shotgun (WGS) entry which is preliminary data.</text>
</comment>
<feature type="transmembrane region" description="Helical" evidence="6">
    <location>
        <begin position="158"/>
        <end position="176"/>
    </location>
</feature>
<dbReference type="PANTHER" id="PTHR35042:SF1">
    <property type="entry name" value="DUF1772-DOMAIN-CONTAINING PROTEIN"/>
    <property type="match status" value="1"/>
</dbReference>
<evidence type="ECO:0000256" key="2">
    <source>
        <dbReference type="ARBA" id="ARBA00022692"/>
    </source>
</evidence>
<dbReference type="Pfam" id="PF08592">
    <property type="entry name" value="Anthrone_oxy"/>
    <property type="match status" value="1"/>
</dbReference>
<name>A0A9P4QNE7_9PLEO</name>
<sequence>MEGFFNEQAPAGVRIAQAVGLTTAGFIFGATTNMTFTFVPAILQAPAPLAAKQWHTMHDRIHDLMVGPLSIAASIAMGYVAYHEDTSSLAFKLNTAAAILFPAIMPITFTLIFPINNKLFEKEKSLASTSLEDKAAEAGIAKEETVHQLVDKWGTLNLVRSLITGAGFVCAVWAALDNKFENVAYSDFALKTGANRLG</sequence>
<dbReference type="OrthoDB" id="5954308at2759"/>
<evidence type="ECO:0000313" key="8">
    <source>
        <dbReference type="Proteomes" id="UP000799444"/>
    </source>
</evidence>
<reference evidence="7" key="1">
    <citation type="journal article" date="2020" name="Stud. Mycol.">
        <title>101 Dothideomycetes genomes: a test case for predicting lifestyles and emergence of pathogens.</title>
        <authorList>
            <person name="Haridas S."/>
            <person name="Albert R."/>
            <person name="Binder M."/>
            <person name="Bloem J."/>
            <person name="Labutti K."/>
            <person name="Salamov A."/>
            <person name="Andreopoulos B."/>
            <person name="Baker S."/>
            <person name="Barry K."/>
            <person name="Bills G."/>
            <person name="Bluhm B."/>
            <person name="Cannon C."/>
            <person name="Castanera R."/>
            <person name="Culley D."/>
            <person name="Daum C."/>
            <person name="Ezra D."/>
            <person name="Gonzalez J."/>
            <person name="Henrissat B."/>
            <person name="Kuo A."/>
            <person name="Liang C."/>
            <person name="Lipzen A."/>
            <person name="Lutzoni F."/>
            <person name="Magnuson J."/>
            <person name="Mondo S."/>
            <person name="Nolan M."/>
            <person name="Ohm R."/>
            <person name="Pangilinan J."/>
            <person name="Park H.-J."/>
            <person name="Ramirez L."/>
            <person name="Alfaro M."/>
            <person name="Sun H."/>
            <person name="Tritt A."/>
            <person name="Yoshinaga Y."/>
            <person name="Zwiers L.-H."/>
            <person name="Turgeon B."/>
            <person name="Goodwin S."/>
            <person name="Spatafora J."/>
            <person name="Crous P."/>
            <person name="Grigoriev I."/>
        </authorList>
    </citation>
    <scope>NUCLEOTIDE SEQUENCE</scope>
    <source>
        <strain evidence="7">CBS 125425</strain>
    </source>
</reference>
<evidence type="ECO:0000256" key="4">
    <source>
        <dbReference type="ARBA" id="ARBA00023136"/>
    </source>
</evidence>
<comment type="subcellular location">
    <subcellularLocation>
        <location evidence="1">Membrane</location>
        <topology evidence="1">Multi-pass membrane protein</topology>
    </subcellularLocation>
</comment>
<evidence type="ECO:0000256" key="3">
    <source>
        <dbReference type="ARBA" id="ARBA00022989"/>
    </source>
</evidence>
<comment type="similarity">
    <text evidence="5">Belongs to the anthrone oxygenase family.</text>
</comment>
<organism evidence="7 8">
    <name type="scientific">Polyplosphaeria fusca</name>
    <dbReference type="NCBI Taxonomy" id="682080"/>
    <lineage>
        <taxon>Eukaryota</taxon>
        <taxon>Fungi</taxon>
        <taxon>Dikarya</taxon>
        <taxon>Ascomycota</taxon>
        <taxon>Pezizomycotina</taxon>
        <taxon>Dothideomycetes</taxon>
        <taxon>Pleosporomycetidae</taxon>
        <taxon>Pleosporales</taxon>
        <taxon>Tetraplosphaeriaceae</taxon>
        <taxon>Polyplosphaeria</taxon>
    </lineage>
</organism>
<evidence type="ECO:0000256" key="1">
    <source>
        <dbReference type="ARBA" id="ARBA00004141"/>
    </source>
</evidence>
<proteinExistence type="inferred from homology"/>
<keyword evidence="3 6" id="KW-1133">Transmembrane helix</keyword>
<keyword evidence="4 6" id="KW-0472">Membrane</keyword>
<evidence type="ECO:0000256" key="6">
    <source>
        <dbReference type="SAM" id="Phobius"/>
    </source>
</evidence>
<accession>A0A9P4QNE7</accession>
<dbReference type="GO" id="GO:0016020">
    <property type="term" value="C:membrane"/>
    <property type="evidence" value="ECO:0007669"/>
    <property type="project" value="UniProtKB-SubCell"/>
</dbReference>
<dbReference type="AlphaFoldDB" id="A0A9P4QNE7"/>
<protein>
    <recommendedName>
        <fullName evidence="9">DUF1772-domain-containing protein</fullName>
    </recommendedName>
</protein>
<feature type="transmembrane region" description="Helical" evidence="6">
    <location>
        <begin position="94"/>
        <end position="115"/>
    </location>
</feature>
<keyword evidence="8" id="KW-1185">Reference proteome</keyword>
<evidence type="ECO:0000256" key="5">
    <source>
        <dbReference type="ARBA" id="ARBA00034313"/>
    </source>
</evidence>
<evidence type="ECO:0000313" key="7">
    <source>
        <dbReference type="EMBL" id="KAF2728149.1"/>
    </source>
</evidence>
<feature type="transmembrane region" description="Helical" evidence="6">
    <location>
        <begin position="20"/>
        <end position="43"/>
    </location>
</feature>
<evidence type="ECO:0008006" key="9">
    <source>
        <dbReference type="Google" id="ProtNLM"/>
    </source>
</evidence>
<dbReference type="PANTHER" id="PTHR35042">
    <property type="entry name" value="ANTHRONE OXYGENASE ENCC"/>
    <property type="match status" value="1"/>
</dbReference>
<keyword evidence="2 6" id="KW-0812">Transmembrane</keyword>
<gene>
    <name evidence="7" type="ORF">EJ04DRAFT_449939</name>
</gene>
<dbReference type="Proteomes" id="UP000799444">
    <property type="component" value="Unassembled WGS sequence"/>
</dbReference>
<dbReference type="EMBL" id="ML996293">
    <property type="protein sequence ID" value="KAF2728149.1"/>
    <property type="molecule type" value="Genomic_DNA"/>
</dbReference>
<dbReference type="InterPro" id="IPR013901">
    <property type="entry name" value="Anthrone_oxy"/>
</dbReference>
<feature type="transmembrane region" description="Helical" evidence="6">
    <location>
        <begin position="64"/>
        <end position="82"/>
    </location>
</feature>